<name>A0A6L2N7W4_TANCI</name>
<organism evidence="1">
    <name type="scientific">Tanacetum cinerariifolium</name>
    <name type="common">Dalmatian daisy</name>
    <name type="synonym">Chrysanthemum cinerariifolium</name>
    <dbReference type="NCBI Taxonomy" id="118510"/>
    <lineage>
        <taxon>Eukaryota</taxon>
        <taxon>Viridiplantae</taxon>
        <taxon>Streptophyta</taxon>
        <taxon>Embryophyta</taxon>
        <taxon>Tracheophyta</taxon>
        <taxon>Spermatophyta</taxon>
        <taxon>Magnoliopsida</taxon>
        <taxon>eudicotyledons</taxon>
        <taxon>Gunneridae</taxon>
        <taxon>Pentapetalae</taxon>
        <taxon>asterids</taxon>
        <taxon>campanulids</taxon>
        <taxon>Asterales</taxon>
        <taxon>Asteraceae</taxon>
        <taxon>Asteroideae</taxon>
        <taxon>Anthemideae</taxon>
        <taxon>Anthemidinae</taxon>
        <taxon>Tanacetum</taxon>
    </lineage>
</organism>
<gene>
    <name evidence="1" type="ORF">Tci_052743</name>
</gene>
<accession>A0A6L2N7W4</accession>
<dbReference type="AlphaFoldDB" id="A0A6L2N7W4"/>
<sequence>MTKSDFNVAQIARDEEIARQLEVELIDVDHELAVEWTREEQDKCTVDERAKLLVEYFKRRKKQLAEVRAVAIRNKPSTKTQLRRLMMTYLKNMDFVPIGSEEDERMIIDMNKKAEEESSDKEGVDLILWGDLRTMFEANAEDELWHNQEKWSLKRWNFYENCRIHILILEDGIEIHMLEEKRYPLTTRTLERMLSLRLIVESASDATYDLLRLIQKQIDECGGNDRGENDL</sequence>
<reference evidence="1" key="1">
    <citation type="journal article" date="2019" name="Sci. Rep.">
        <title>Draft genome of Tanacetum cinerariifolium, the natural source of mosquito coil.</title>
        <authorList>
            <person name="Yamashiro T."/>
            <person name="Shiraishi A."/>
            <person name="Satake H."/>
            <person name="Nakayama K."/>
        </authorList>
    </citation>
    <scope>NUCLEOTIDE SEQUENCE</scope>
</reference>
<proteinExistence type="predicted"/>
<evidence type="ECO:0000313" key="1">
    <source>
        <dbReference type="EMBL" id="GEU80765.1"/>
    </source>
</evidence>
<dbReference type="EMBL" id="BKCJ010008140">
    <property type="protein sequence ID" value="GEU80765.1"/>
    <property type="molecule type" value="Genomic_DNA"/>
</dbReference>
<comment type="caution">
    <text evidence="1">The sequence shown here is derived from an EMBL/GenBank/DDBJ whole genome shotgun (WGS) entry which is preliminary data.</text>
</comment>
<protein>
    <submittedName>
        <fullName evidence="1">Uncharacterized protein</fullName>
    </submittedName>
</protein>